<evidence type="ECO:0000256" key="5">
    <source>
        <dbReference type="ARBA" id="ARBA00022917"/>
    </source>
</evidence>
<dbReference type="InterPro" id="IPR036390">
    <property type="entry name" value="WH_DNA-bd_sf"/>
</dbReference>
<dbReference type="SMART" id="SM00088">
    <property type="entry name" value="PINT"/>
    <property type="match status" value="1"/>
</dbReference>
<keyword evidence="4 6" id="KW-0694">RNA-binding</keyword>
<feature type="compositionally biased region" description="Basic and acidic residues" evidence="7">
    <location>
        <begin position="883"/>
        <end position="916"/>
    </location>
</feature>
<dbReference type="SUPFAM" id="SSF49354">
    <property type="entry name" value="PapD-like"/>
    <property type="match status" value="1"/>
</dbReference>
<dbReference type="GO" id="GO:0002188">
    <property type="term" value="P:translation reinitiation"/>
    <property type="evidence" value="ECO:0007669"/>
    <property type="project" value="TreeGrafter"/>
</dbReference>
<dbReference type="HAMAP" id="MF_03000">
    <property type="entry name" value="eIF3a"/>
    <property type="match status" value="1"/>
</dbReference>
<comment type="function">
    <text evidence="6">RNA-binding component of the eukaryotic translation initiation factor 3 (eIF-3) complex, which is involved in protein synthesis of a specialized repertoire of mRNAs and, together with other initiation factors, stimulates binding of mRNA and methionyl-tRNAi to the 40S ribosome. The eIF-3 complex specifically targets and initiates translation of a subset of mRNAs involved in cell proliferation.</text>
</comment>
<dbReference type="Gene3D" id="2.60.40.10">
    <property type="entry name" value="Immunoglobulins"/>
    <property type="match status" value="1"/>
</dbReference>
<reference evidence="9 10" key="1">
    <citation type="journal article" date="2024" name="Nat. Commun.">
        <title>Phylogenomics reveals the evolutionary origins of lichenization in chlorophyte algae.</title>
        <authorList>
            <person name="Puginier C."/>
            <person name="Libourel C."/>
            <person name="Otte J."/>
            <person name="Skaloud P."/>
            <person name="Haon M."/>
            <person name="Grisel S."/>
            <person name="Petersen M."/>
            <person name="Berrin J.G."/>
            <person name="Delaux P.M."/>
            <person name="Dal Grande F."/>
            <person name="Keller J."/>
        </authorList>
    </citation>
    <scope>NUCLEOTIDE SEQUENCE [LARGE SCALE GENOMIC DNA]</scope>
    <source>
        <strain evidence="9 10">SAG 245.80</strain>
    </source>
</reference>
<evidence type="ECO:0000313" key="9">
    <source>
        <dbReference type="EMBL" id="KAK9833458.1"/>
    </source>
</evidence>
<comment type="similarity">
    <text evidence="6">Belongs to the eIF-3 subunit A family.</text>
</comment>
<evidence type="ECO:0000256" key="3">
    <source>
        <dbReference type="ARBA" id="ARBA00022540"/>
    </source>
</evidence>
<evidence type="ECO:0000256" key="4">
    <source>
        <dbReference type="ARBA" id="ARBA00022884"/>
    </source>
</evidence>
<keyword evidence="3 6" id="KW-0396">Initiation factor</keyword>
<dbReference type="GO" id="GO:0003729">
    <property type="term" value="F:mRNA binding"/>
    <property type="evidence" value="ECO:0007669"/>
    <property type="project" value="TreeGrafter"/>
</dbReference>
<evidence type="ECO:0000256" key="1">
    <source>
        <dbReference type="ARBA" id="ARBA00004496"/>
    </source>
</evidence>
<sequence length="1318" mass="144919">MFRYLDLCVELKKGRYAKDGLIHYRNVCQQVNVSSLEEVIKYFLKSATDKAEDAQSKAAEAQVTIDVEDLEADASPEDLMLSYVSGEKGKDRTDRELVTPWFKFLWETYRSVMDILRNNSRLEALYAMTAAKAFQFCLMYKRTTEFRRLCDILRNHLANLNKYRDQRDRPDLSNPESLQLYLETRFEQLKVACELELWQEAFRSVEDIQGLSAIGKKPPKPQLMALYYAKLTQIFTVSEAHLYNGYAWYKLFNLAKSYNKNLGAADVQMMASSVLLAALSILPYSAVDAARSEAEAELEKDRSMRVANLLGFSVDARRDARSALSRGALVADLGAKGVLNLVPEEIKQIHALLEADFVPLELCARLSPLLDALEGLNRPLSPASPVPDAALGQYKRALQQVAVLRLLQQLSQVYSVMRVASLAALVPFFSFGEVEQFIVDAVKHNYLHVQIDHRNGTVHFGGQQLESERLRDHVAALARRLAKALQAVQPAPSPDKQARKAKALAVAADNAATLHAHTLARKVIIEKRKEEAERLLLEAEKKEEEQRAIQARLNEAAEEERRRAERVRRETERIQAELAERELEEARQMLEAAKKKGGAKGLKLKDGAPLNKQELINEVISEQQRAREESEKKLNLLIRRLDHLERARRELETPLLETKYAEQVTEDEKRHHDDLERFAEQHRAAWNVDVEERRRLDKMAGEKEKFAAAITSRRSAEFEALKRAREAALAAKRQERSVARALRRRQEYVRRCRLELEERRRKEEEEREREEAERRVREEAERAARLEEAAARQRAKEAEIEEKKRKEREALLAAPPAPAAKDLAGALGSAARRPGAVAAPADLWRPGGRASGGAPAAATAAAAPAEPEADRWAPRRGAAADMEPPRGERPAPAADRWRPGGARRDEPPPPAARREAAAAPLSRPGALDFQIEADKEIKATITLRNCEHSRVAFKVKTTNLTRYAVANAGLAVQAVILDDPSVTRSKLLRSSGPGVEEARLRVSVAPPLALRKIIESEIRAITRRQGVDGHRQCLRKFLELLLAKGGISQSQVLLSFGVVAELFTGVRDVAHRPEPYQVTRTSGLALWKGGRPCSAADAKPEIPSFPLRRVDKTSRASMDPNGLPDATQPLAEAPQGPLRTTSLMSPPPPLPPPPGFVAATLGGPRKSADPAPAGLSAPNTPDRRAGVPAAPQAALNGAPPDASGGDPTAATAGGMGGGADDGTGYLPSLEPRASPWKGFRGAGKQARGGRDGASVGSGGAARSAPAGIVRRLLSGGRAEVGSNLPVSGRGSVDAEASEVSLRARFRTQSSGLSNGGQQ</sequence>
<proteinExistence type="inferred from homology"/>
<feature type="compositionally biased region" description="Low complexity" evidence="7">
    <location>
        <begin position="1201"/>
        <end position="1212"/>
    </location>
</feature>
<feature type="compositionally biased region" description="Low complexity" evidence="7">
    <location>
        <begin position="840"/>
        <end position="866"/>
    </location>
</feature>
<dbReference type="InterPro" id="IPR008962">
    <property type="entry name" value="PapD-like_sf"/>
</dbReference>
<dbReference type="PANTHER" id="PTHR14005:SF0">
    <property type="entry name" value="EUKARYOTIC TRANSLATION INITIATION FACTOR 3 SUBUNIT A"/>
    <property type="match status" value="1"/>
</dbReference>
<name>A0AAW1RIP7_9CHLO</name>
<feature type="region of interest" description="Disordered" evidence="7">
    <location>
        <begin position="759"/>
        <end position="780"/>
    </location>
</feature>
<keyword evidence="2 6" id="KW-0963">Cytoplasm</keyword>
<dbReference type="GO" id="GO:0016282">
    <property type="term" value="C:eukaryotic 43S preinitiation complex"/>
    <property type="evidence" value="ECO:0007669"/>
    <property type="project" value="UniProtKB-UniRule"/>
</dbReference>
<protein>
    <recommendedName>
        <fullName evidence="6">Eukaryotic translation initiation factor 3 subunit A</fullName>
        <shortName evidence="6">eIF3a</shortName>
    </recommendedName>
    <alternativeName>
        <fullName evidence="6">Eukaryotic translation initiation factor 3 subunit 10</fullName>
    </alternativeName>
</protein>
<dbReference type="GO" id="GO:0001732">
    <property type="term" value="P:formation of cytoplasmic translation initiation complex"/>
    <property type="evidence" value="ECO:0007669"/>
    <property type="project" value="UniProtKB-UniRule"/>
</dbReference>
<dbReference type="GO" id="GO:0043614">
    <property type="term" value="C:multi-eIF complex"/>
    <property type="evidence" value="ECO:0007669"/>
    <property type="project" value="TreeGrafter"/>
</dbReference>
<dbReference type="EMBL" id="JALJOU010000036">
    <property type="protein sequence ID" value="KAK9833458.1"/>
    <property type="molecule type" value="Genomic_DNA"/>
</dbReference>
<dbReference type="Gene3D" id="4.10.860.10">
    <property type="entry name" value="UVR domain"/>
    <property type="match status" value="1"/>
</dbReference>
<dbReference type="InterPro" id="IPR027512">
    <property type="entry name" value="EIF3A"/>
</dbReference>
<dbReference type="Gene3D" id="1.25.40.860">
    <property type="match status" value="2"/>
</dbReference>
<dbReference type="GO" id="GO:0033290">
    <property type="term" value="C:eukaryotic 48S preinitiation complex"/>
    <property type="evidence" value="ECO:0007669"/>
    <property type="project" value="UniProtKB-UniRule"/>
</dbReference>
<evidence type="ECO:0000259" key="8">
    <source>
        <dbReference type="PROSITE" id="PS50250"/>
    </source>
</evidence>
<feature type="domain" description="PCI" evidence="8">
    <location>
        <begin position="267"/>
        <end position="465"/>
    </location>
</feature>
<feature type="region of interest" description="Disordered" evidence="7">
    <location>
        <begin position="840"/>
        <end position="923"/>
    </location>
</feature>
<feature type="coiled-coil region" evidence="6">
    <location>
        <begin position="522"/>
        <end position="647"/>
    </location>
</feature>
<dbReference type="InterPro" id="IPR000717">
    <property type="entry name" value="PCI_dom"/>
</dbReference>
<comment type="caution">
    <text evidence="9">The sequence shown here is derived from an EMBL/GenBank/DDBJ whole genome shotgun (WGS) entry which is preliminary data.</text>
</comment>
<dbReference type="GO" id="GO:0071540">
    <property type="term" value="C:eukaryotic translation initiation factor 3 complex, eIF3e"/>
    <property type="evidence" value="ECO:0007669"/>
    <property type="project" value="TreeGrafter"/>
</dbReference>
<dbReference type="GO" id="GO:0003743">
    <property type="term" value="F:translation initiation factor activity"/>
    <property type="evidence" value="ECO:0007669"/>
    <property type="project" value="UniProtKB-UniRule"/>
</dbReference>
<feature type="region of interest" description="Disordered" evidence="7">
    <location>
        <begin position="1089"/>
        <end position="1265"/>
    </location>
</feature>
<comment type="subunit">
    <text evidence="6">Component of the eukaryotic translation initiation factor 3 (eIF-3) complex.</text>
</comment>
<comment type="subcellular location">
    <subcellularLocation>
        <location evidence="1 6">Cytoplasm</location>
    </subcellularLocation>
</comment>
<dbReference type="SUPFAM" id="SSF46785">
    <property type="entry name" value="Winged helix' DNA-binding domain"/>
    <property type="match status" value="1"/>
</dbReference>
<dbReference type="PROSITE" id="PS50250">
    <property type="entry name" value="PCI"/>
    <property type="match status" value="1"/>
</dbReference>
<accession>A0AAW1RIP7</accession>
<dbReference type="PANTHER" id="PTHR14005">
    <property type="entry name" value="EUKARYOTIC TRANSLATION INITIATION FACTOR 3, THETA SUBUNIT"/>
    <property type="match status" value="1"/>
</dbReference>
<evidence type="ECO:0000256" key="6">
    <source>
        <dbReference type="HAMAP-Rule" id="MF_03000"/>
    </source>
</evidence>
<dbReference type="InterPro" id="IPR054711">
    <property type="entry name" value="eIF3a_PCI_TPR-like"/>
</dbReference>
<evidence type="ECO:0000256" key="2">
    <source>
        <dbReference type="ARBA" id="ARBA00022490"/>
    </source>
</evidence>
<evidence type="ECO:0000256" key="7">
    <source>
        <dbReference type="SAM" id="MobiDB-lite"/>
    </source>
</evidence>
<gene>
    <name evidence="9" type="ORF">WJX81_007146</name>
</gene>
<organism evidence="9 10">
    <name type="scientific">Elliptochloris bilobata</name>
    <dbReference type="NCBI Taxonomy" id="381761"/>
    <lineage>
        <taxon>Eukaryota</taxon>
        <taxon>Viridiplantae</taxon>
        <taxon>Chlorophyta</taxon>
        <taxon>core chlorophytes</taxon>
        <taxon>Trebouxiophyceae</taxon>
        <taxon>Trebouxiophyceae incertae sedis</taxon>
        <taxon>Elliptochloris clade</taxon>
        <taxon>Elliptochloris</taxon>
    </lineage>
</organism>
<evidence type="ECO:0000313" key="10">
    <source>
        <dbReference type="Proteomes" id="UP001445335"/>
    </source>
</evidence>
<keyword evidence="5 6" id="KW-0648">Protein biosynthesis</keyword>
<feature type="compositionally biased region" description="Pro residues" evidence="7">
    <location>
        <begin position="1145"/>
        <end position="1155"/>
    </location>
</feature>
<keyword evidence="6" id="KW-0175">Coiled coil</keyword>
<dbReference type="InterPro" id="IPR013783">
    <property type="entry name" value="Ig-like_fold"/>
</dbReference>
<dbReference type="FunFam" id="4.10.860.10:FF:000001">
    <property type="entry name" value="Eukaryotic translation initiation factor 3 subunit A"/>
    <property type="match status" value="1"/>
</dbReference>
<dbReference type="Proteomes" id="UP001445335">
    <property type="component" value="Unassembled WGS sequence"/>
</dbReference>
<dbReference type="Pfam" id="PF22591">
    <property type="entry name" value="eIF3a_PCI_TPR-like"/>
    <property type="match status" value="1"/>
</dbReference>
<dbReference type="GO" id="GO:0071541">
    <property type="term" value="C:eukaryotic translation initiation factor 3 complex, eIF3m"/>
    <property type="evidence" value="ECO:0007669"/>
    <property type="project" value="TreeGrafter"/>
</dbReference>
<dbReference type="Pfam" id="PF01399">
    <property type="entry name" value="PCI"/>
    <property type="match status" value="1"/>
</dbReference>
<keyword evidence="10" id="KW-1185">Reference proteome</keyword>